<dbReference type="Gene3D" id="1.20.120.1770">
    <property type="match status" value="1"/>
</dbReference>
<dbReference type="Proteomes" id="UP000562682">
    <property type="component" value="Unassembled WGS sequence"/>
</dbReference>
<dbReference type="PRINTS" id="PR00385">
    <property type="entry name" value="P450"/>
</dbReference>
<feature type="binding site" description="axial binding residue" evidence="5">
    <location>
        <position position="845"/>
    </location>
    <ligand>
        <name>heme</name>
        <dbReference type="ChEBI" id="CHEBI:30413"/>
    </ligand>
    <ligandPart>
        <name>Fe</name>
        <dbReference type="ChEBI" id="CHEBI:18248"/>
    </ligandPart>
</feature>
<evidence type="ECO:0000313" key="9">
    <source>
        <dbReference type="Proteomes" id="UP000562682"/>
    </source>
</evidence>
<proteinExistence type="predicted"/>
<keyword evidence="6" id="KW-0812">Transmembrane</keyword>
<evidence type="ECO:0000256" key="4">
    <source>
        <dbReference type="ARBA" id="ARBA00023004"/>
    </source>
</evidence>
<dbReference type="EMBL" id="JAAOAK010000027">
    <property type="protein sequence ID" value="KAF5694040.1"/>
    <property type="molecule type" value="Genomic_DNA"/>
</dbReference>
<protein>
    <submittedName>
        <fullName evidence="8">Pisatin demethylase cytochrome P450</fullName>
    </submittedName>
</protein>
<sequence>MKSHRSCHRSGLSTFSFGSPTSYCNGKSNKICYSWAVPASTASSSSGDLFIRIQAPVEYQWVGLGTGDKMSGSTMFVIYQDGTGHVTLSTRMGHGHEMPEHSRMRSVRLIEGSGVLNKTMVANIHCGDLGNMHFKGSNHWISAWKTGSSLHTTDIDADIEEHDGHNGFSVDFSEAVVNSNSNPFIHMTTDTPSGAVSASGREGNTSTIHGIIMSWFYHATWQMIVFVAMWAGFVTGKLAADRTGNWFNAPHVIIATIVCGLMVIQPILGGLHHRNFVKSQRRTGISHVHIWYGRALMILGIVNGGLGMQLAGASMKLIIGYGVVGLVTSLMYTAGAVRKMLRGPNKHQHEPLKYNGSYSANFQHKIVALSIQPPIMPKLFDRTDVVGRKMAILPIAAAVLAVVFFVKHIFLDPLILSPLRHVPGPKSFAATKWRLAYEDWKGTRTRTIFKLHQQYGPVVRIGPHEVSFNSLSALRTIYGPGSRYGRTTFYRMFDVYGEQNLFTFHSPKEHGDRKKLLSHAYSKSVVLKPPTAKMVERRVRQYLDLIEAEPENVSEIFSTLHYYSLDNITAFVYGKYGQTAAIRGSKIHRELIADILHPSRRKLSWSIVHLKTLTQWLYRQSGLMGQLVKPVLPMQQPTTYTGIRGYALRAFEAFRADVEKITHSEDEHVSIVENLWQHHESQKPGGLRDLQMASECADHFLAGIDTTSDTLMFLVWALSLPGNEKYQEKLREEVMAISGDGLNQWGNPRAEASDRCTYINAVIKETLRLYAPLPSTEPRSIDIDSVIDGYTIPGNTVVGMSPWIMHRNESVFKDPLVFNPDRWLGSDAAELNRWFWGFSSGGRMCVGMHLAMAEMTTLTATMYRQFRTTIAPGFEDTTPAITARVETFYDDRFPKVQESKCLIKFTKLKE</sequence>
<name>A0A8H5XHV8_9HYPO</name>
<dbReference type="PANTHER" id="PTHR24305:SF164">
    <property type="entry name" value="P450, PUTATIVE (EUROFUNG)-RELATED"/>
    <property type="match status" value="1"/>
</dbReference>
<dbReference type="SUPFAM" id="SSF49344">
    <property type="entry name" value="CBD9-like"/>
    <property type="match status" value="1"/>
</dbReference>
<evidence type="ECO:0000256" key="5">
    <source>
        <dbReference type="PIRSR" id="PIRSR602401-1"/>
    </source>
</evidence>
<keyword evidence="8" id="KW-0808">Transferase</keyword>
<dbReference type="Pfam" id="PF16010">
    <property type="entry name" value="CDH-cyt"/>
    <property type="match status" value="1"/>
</dbReference>
<accession>A0A8H5XHV8</accession>
<dbReference type="GO" id="GO:0032259">
    <property type="term" value="P:methylation"/>
    <property type="evidence" value="ECO:0007669"/>
    <property type="project" value="UniProtKB-KW"/>
</dbReference>
<dbReference type="InterPro" id="IPR002401">
    <property type="entry name" value="Cyt_P450_E_grp-I"/>
</dbReference>
<evidence type="ECO:0000313" key="8">
    <source>
        <dbReference type="EMBL" id="KAF5694040.1"/>
    </source>
</evidence>
<feature type="domain" description="Cellobiose dehydrogenase-like cytochrome" evidence="7">
    <location>
        <begin position="25"/>
        <end position="176"/>
    </location>
</feature>
<dbReference type="PRINTS" id="PR00463">
    <property type="entry name" value="EP450I"/>
</dbReference>
<keyword evidence="2 5" id="KW-0349">Heme</keyword>
<keyword evidence="6" id="KW-1133">Transmembrane helix</keyword>
<feature type="transmembrane region" description="Helical" evidence="6">
    <location>
        <begin position="215"/>
        <end position="233"/>
    </location>
</feature>
<dbReference type="GO" id="GO:0016705">
    <property type="term" value="F:oxidoreductase activity, acting on paired donors, with incorporation or reduction of molecular oxygen"/>
    <property type="evidence" value="ECO:0007669"/>
    <property type="project" value="InterPro"/>
</dbReference>
<dbReference type="InterPro" id="IPR001128">
    <property type="entry name" value="Cyt_P450"/>
</dbReference>
<evidence type="ECO:0000256" key="1">
    <source>
        <dbReference type="ARBA" id="ARBA00001971"/>
    </source>
</evidence>
<dbReference type="CDD" id="cd11059">
    <property type="entry name" value="CYP_fungal"/>
    <property type="match status" value="1"/>
</dbReference>
<dbReference type="InterPro" id="IPR015920">
    <property type="entry name" value="Cellobiose_DH-like_cyt"/>
</dbReference>
<dbReference type="GO" id="GO:0008168">
    <property type="term" value="F:methyltransferase activity"/>
    <property type="evidence" value="ECO:0007669"/>
    <property type="project" value="UniProtKB-KW"/>
</dbReference>
<dbReference type="Gene3D" id="2.60.40.1210">
    <property type="entry name" value="Cellobiose dehydrogenase, cytochrome domain"/>
    <property type="match status" value="1"/>
</dbReference>
<dbReference type="Gene3D" id="1.10.630.10">
    <property type="entry name" value="Cytochrome P450"/>
    <property type="match status" value="1"/>
</dbReference>
<keyword evidence="4 5" id="KW-0408">Iron</keyword>
<gene>
    <name evidence="8" type="ORF">FDENT_1344</name>
</gene>
<comment type="cofactor">
    <cofactor evidence="1 5">
        <name>heme</name>
        <dbReference type="ChEBI" id="CHEBI:30413"/>
    </cofactor>
</comment>
<evidence type="ECO:0000256" key="3">
    <source>
        <dbReference type="ARBA" id="ARBA00022723"/>
    </source>
</evidence>
<dbReference type="PANTHER" id="PTHR24305">
    <property type="entry name" value="CYTOCHROME P450"/>
    <property type="match status" value="1"/>
</dbReference>
<dbReference type="SUPFAM" id="SSF48264">
    <property type="entry name" value="Cytochrome P450"/>
    <property type="match status" value="1"/>
</dbReference>
<dbReference type="InterPro" id="IPR017972">
    <property type="entry name" value="Cyt_P450_CS"/>
</dbReference>
<keyword evidence="8" id="KW-0489">Methyltransferase</keyword>
<keyword evidence="6" id="KW-0472">Membrane</keyword>
<feature type="transmembrane region" description="Helical" evidence="6">
    <location>
        <begin position="391"/>
        <end position="411"/>
    </location>
</feature>
<evidence type="ECO:0000256" key="6">
    <source>
        <dbReference type="SAM" id="Phobius"/>
    </source>
</evidence>
<keyword evidence="3 5" id="KW-0479">Metal-binding</keyword>
<dbReference type="PROSITE" id="PS00086">
    <property type="entry name" value="CYTOCHROME_P450"/>
    <property type="match status" value="1"/>
</dbReference>
<dbReference type="InterPro" id="IPR036396">
    <property type="entry name" value="Cyt_P450_sf"/>
</dbReference>
<dbReference type="CDD" id="cd08760">
    <property type="entry name" value="Cyt_b561_FRRS1_like"/>
    <property type="match status" value="1"/>
</dbReference>
<organism evidence="8 9">
    <name type="scientific">Fusarium denticulatum</name>
    <dbReference type="NCBI Taxonomy" id="48507"/>
    <lineage>
        <taxon>Eukaryota</taxon>
        <taxon>Fungi</taxon>
        <taxon>Dikarya</taxon>
        <taxon>Ascomycota</taxon>
        <taxon>Pezizomycotina</taxon>
        <taxon>Sordariomycetes</taxon>
        <taxon>Hypocreomycetidae</taxon>
        <taxon>Hypocreales</taxon>
        <taxon>Nectriaceae</taxon>
        <taxon>Fusarium</taxon>
        <taxon>Fusarium fujikuroi species complex</taxon>
    </lineage>
</organism>
<feature type="transmembrane region" description="Helical" evidence="6">
    <location>
        <begin position="291"/>
        <end position="312"/>
    </location>
</feature>
<evidence type="ECO:0000259" key="7">
    <source>
        <dbReference type="Pfam" id="PF16010"/>
    </source>
</evidence>
<evidence type="ECO:0000256" key="2">
    <source>
        <dbReference type="ARBA" id="ARBA00022617"/>
    </source>
</evidence>
<dbReference type="InterPro" id="IPR050121">
    <property type="entry name" value="Cytochrome_P450_monoxygenase"/>
</dbReference>
<dbReference type="Pfam" id="PF00067">
    <property type="entry name" value="p450"/>
    <property type="match status" value="1"/>
</dbReference>
<reference evidence="8 9" key="1">
    <citation type="submission" date="2020-05" db="EMBL/GenBank/DDBJ databases">
        <title>Identification and distribution of gene clusters putatively required for synthesis of sphingolipid metabolism inhibitors in phylogenetically diverse species of the filamentous fungus Fusarium.</title>
        <authorList>
            <person name="Kim H.-S."/>
            <person name="Busman M."/>
            <person name="Brown D.W."/>
            <person name="Divon H."/>
            <person name="Uhlig S."/>
            <person name="Proctor R.H."/>
        </authorList>
    </citation>
    <scope>NUCLEOTIDE SEQUENCE [LARGE SCALE GENOMIC DNA]</scope>
    <source>
        <strain evidence="8 9">NRRL 25311</strain>
    </source>
</reference>
<feature type="transmembrane region" description="Helical" evidence="6">
    <location>
        <begin position="318"/>
        <end position="337"/>
    </location>
</feature>
<dbReference type="AlphaFoldDB" id="A0A8H5XHV8"/>
<comment type="caution">
    <text evidence="8">The sequence shown here is derived from an EMBL/GenBank/DDBJ whole genome shotgun (WGS) entry which is preliminary data.</text>
</comment>
<feature type="transmembrane region" description="Helical" evidence="6">
    <location>
        <begin position="253"/>
        <end position="271"/>
    </location>
</feature>
<dbReference type="CDD" id="cd09630">
    <property type="entry name" value="CDH_like_cytochrome"/>
    <property type="match status" value="1"/>
</dbReference>
<keyword evidence="9" id="KW-1185">Reference proteome</keyword>
<dbReference type="GO" id="GO:0005506">
    <property type="term" value="F:iron ion binding"/>
    <property type="evidence" value="ECO:0007669"/>
    <property type="project" value="InterPro"/>
</dbReference>
<dbReference type="GO" id="GO:0004497">
    <property type="term" value="F:monooxygenase activity"/>
    <property type="evidence" value="ECO:0007669"/>
    <property type="project" value="InterPro"/>
</dbReference>
<dbReference type="GO" id="GO:0020037">
    <property type="term" value="F:heme binding"/>
    <property type="evidence" value="ECO:0007669"/>
    <property type="project" value="InterPro"/>
</dbReference>